<comment type="caution">
    <text evidence="1">The sequence shown here is derived from an EMBL/GenBank/DDBJ whole genome shotgun (WGS) entry which is preliminary data.</text>
</comment>
<gene>
    <name evidence="1" type="ORF">GCM10022405_40520</name>
</gene>
<organism evidence="1 2">
    <name type="scientific">Gibbsiella dentisursi</name>
    <dbReference type="NCBI Taxonomy" id="796890"/>
    <lineage>
        <taxon>Bacteria</taxon>
        <taxon>Pseudomonadati</taxon>
        <taxon>Pseudomonadota</taxon>
        <taxon>Gammaproteobacteria</taxon>
        <taxon>Enterobacterales</taxon>
        <taxon>Yersiniaceae</taxon>
        <taxon>Gibbsiella</taxon>
    </lineage>
</organism>
<proteinExistence type="predicted"/>
<name>A0ABP7M093_9GAMM</name>
<evidence type="ECO:0000313" key="1">
    <source>
        <dbReference type="EMBL" id="GAA3911292.1"/>
    </source>
</evidence>
<dbReference type="EMBL" id="BAABDG010000010">
    <property type="protein sequence ID" value="GAA3911292.1"/>
    <property type="molecule type" value="Genomic_DNA"/>
</dbReference>
<sequence>MTISLNEVTKENNIPDSIPGNVSGMVTVNSVVILDAPRLAAAVSSRLSNTAKFALTEITTNGNAKSVWARMNPV</sequence>
<evidence type="ECO:0000313" key="2">
    <source>
        <dbReference type="Proteomes" id="UP001499994"/>
    </source>
</evidence>
<keyword evidence="2" id="KW-1185">Reference proteome</keyword>
<accession>A0ABP7M093</accession>
<reference evidence="2" key="1">
    <citation type="journal article" date="2019" name="Int. J. Syst. Evol. Microbiol.">
        <title>The Global Catalogue of Microorganisms (GCM) 10K type strain sequencing project: providing services to taxonomists for standard genome sequencing and annotation.</title>
        <authorList>
            <consortium name="The Broad Institute Genomics Platform"/>
            <consortium name="The Broad Institute Genome Sequencing Center for Infectious Disease"/>
            <person name="Wu L."/>
            <person name="Ma J."/>
        </authorList>
    </citation>
    <scope>NUCLEOTIDE SEQUENCE [LARGE SCALE GENOMIC DNA]</scope>
    <source>
        <strain evidence="2">JCM 17201</strain>
    </source>
</reference>
<dbReference type="Proteomes" id="UP001499994">
    <property type="component" value="Unassembled WGS sequence"/>
</dbReference>
<protein>
    <submittedName>
        <fullName evidence="1">Uncharacterized protein</fullName>
    </submittedName>
</protein>